<accession>A0ABR2VIR1</accession>
<dbReference type="Proteomes" id="UP001479436">
    <property type="component" value="Unassembled WGS sequence"/>
</dbReference>
<gene>
    <name evidence="1" type="ORF">K7432_018625</name>
</gene>
<organism evidence="1 2">
    <name type="scientific">Basidiobolus ranarum</name>
    <dbReference type="NCBI Taxonomy" id="34480"/>
    <lineage>
        <taxon>Eukaryota</taxon>
        <taxon>Fungi</taxon>
        <taxon>Fungi incertae sedis</taxon>
        <taxon>Zoopagomycota</taxon>
        <taxon>Entomophthoromycotina</taxon>
        <taxon>Basidiobolomycetes</taxon>
        <taxon>Basidiobolales</taxon>
        <taxon>Basidiobolaceae</taxon>
        <taxon>Basidiobolus</taxon>
    </lineage>
</organism>
<sequence>MAFFAAIKRQAPSQDIAYFLKEHAIQLLSDFSDAPFNKLWDDAGPLERAPVEAAQPTN</sequence>
<protein>
    <submittedName>
        <fullName evidence="1">Uncharacterized protein</fullName>
    </submittedName>
</protein>
<dbReference type="EMBL" id="JASJQH010013735">
    <property type="protein sequence ID" value="KAK9659708.1"/>
    <property type="molecule type" value="Genomic_DNA"/>
</dbReference>
<keyword evidence="2" id="KW-1185">Reference proteome</keyword>
<proteinExistence type="predicted"/>
<evidence type="ECO:0000313" key="2">
    <source>
        <dbReference type="Proteomes" id="UP001479436"/>
    </source>
</evidence>
<evidence type="ECO:0000313" key="1">
    <source>
        <dbReference type="EMBL" id="KAK9659708.1"/>
    </source>
</evidence>
<name>A0ABR2VIR1_9FUNG</name>
<comment type="caution">
    <text evidence="1">The sequence shown here is derived from an EMBL/GenBank/DDBJ whole genome shotgun (WGS) entry which is preliminary data.</text>
</comment>
<reference evidence="1 2" key="1">
    <citation type="submission" date="2023-04" db="EMBL/GenBank/DDBJ databases">
        <title>Genome of Basidiobolus ranarum AG-B5.</title>
        <authorList>
            <person name="Stajich J.E."/>
            <person name="Carter-House D."/>
            <person name="Gryganskyi A."/>
        </authorList>
    </citation>
    <scope>NUCLEOTIDE SEQUENCE [LARGE SCALE GENOMIC DNA]</scope>
    <source>
        <strain evidence="1 2">AG-B5</strain>
    </source>
</reference>